<proteinExistence type="predicted"/>
<dbReference type="PANTHER" id="PTHR35802:SF1">
    <property type="entry name" value="PROTEASE SYNTHASE AND SPORULATION PROTEIN PAI 2"/>
    <property type="match status" value="1"/>
</dbReference>
<dbReference type="OrthoDB" id="2101473at2759"/>
<gene>
    <name evidence="1" type="ORF">NliqN6_4427</name>
</gene>
<dbReference type="Proteomes" id="UP000620104">
    <property type="component" value="Unassembled WGS sequence"/>
</dbReference>
<reference evidence="1" key="1">
    <citation type="submission" date="2020-07" db="EMBL/GenBank/DDBJ databases">
        <title>Draft Genome Sequence of a Deep-Sea Yeast, Naganishia (Cryptococcus) liquefaciens strain N6.</title>
        <authorList>
            <person name="Han Y.W."/>
            <person name="Kajitani R."/>
            <person name="Morimoto H."/>
            <person name="Parhat M."/>
            <person name="Tsubouchi H."/>
            <person name="Bakenova O."/>
            <person name="Ogata M."/>
            <person name="Argunhan B."/>
            <person name="Aoki R."/>
            <person name="Kajiwara S."/>
            <person name="Itoh T."/>
            <person name="Iwasaki H."/>
        </authorList>
    </citation>
    <scope>NUCLEOTIDE SEQUENCE</scope>
    <source>
        <strain evidence="1">N6</strain>
    </source>
</reference>
<dbReference type="InterPro" id="IPR012349">
    <property type="entry name" value="Split_barrel_FMN-bd"/>
</dbReference>
<dbReference type="PIRSF" id="PIRSF010372">
    <property type="entry name" value="PaiB"/>
    <property type="match status" value="1"/>
</dbReference>
<dbReference type="PANTHER" id="PTHR35802">
    <property type="entry name" value="PROTEASE SYNTHASE AND SPORULATION PROTEIN PAI 2"/>
    <property type="match status" value="1"/>
</dbReference>
<dbReference type="Gene3D" id="2.30.110.10">
    <property type="entry name" value="Electron Transport, Fmn-binding Protein, Chain A"/>
    <property type="match status" value="1"/>
</dbReference>
<organism evidence="1 2">
    <name type="scientific">Naganishia liquefaciens</name>
    <dbReference type="NCBI Taxonomy" id="104408"/>
    <lineage>
        <taxon>Eukaryota</taxon>
        <taxon>Fungi</taxon>
        <taxon>Dikarya</taxon>
        <taxon>Basidiomycota</taxon>
        <taxon>Agaricomycotina</taxon>
        <taxon>Tremellomycetes</taxon>
        <taxon>Filobasidiales</taxon>
        <taxon>Filobasidiaceae</taxon>
        <taxon>Naganishia</taxon>
    </lineage>
</organism>
<sequence>MYLRPVHAEHDVPTLRSLIADVRLGILVTAIQSETYPLLQSTHIPWLLHVDDPESETELGTLRGHMAKQNPQAKVLVEHVAAETGWETEEDVMVLFTSPADHYISPQYYKDTKPNSGKVVPTWNYASVTAYGRAKIYTSTNPDITAFLQQQMHQLTHKCETSESSLQNEWKVSDAPDTYVAALRKAVIGIEIKIGRLEGKWKMSQEMGEADRAGVVEGLEKAGERGKAVATIVETRNAETGKKTV</sequence>
<dbReference type="InterPro" id="IPR007396">
    <property type="entry name" value="TR_PAI2-type"/>
</dbReference>
<dbReference type="Pfam" id="PF04299">
    <property type="entry name" value="FMN_bind_2"/>
    <property type="match status" value="1"/>
</dbReference>
<comment type="caution">
    <text evidence="1">The sequence shown here is derived from an EMBL/GenBank/DDBJ whole genome shotgun (WGS) entry which is preliminary data.</text>
</comment>
<evidence type="ECO:0008006" key="3">
    <source>
        <dbReference type="Google" id="ProtNLM"/>
    </source>
</evidence>
<accession>A0A8H3TVJ5</accession>
<evidence type="ECO:0000313" key="2">
    <source>
        <dbReference type="Proteomes" id="UP000620104"/>
    </source>
</evidence>
<protein>
    <recommendedName>
        <fullName evidence="3">FMN-binding negative transcriptional regulator</fullName>
    </recommendedName>
</protein>
<dbReference type="AlphaFoldDB" id="A0A8H3TVJ5"/>
<dbReference type="SUPFAM" id="SSF50475">
    <property type="entry name" value="FMN-binding split barrel"/>
    <property type="match status" value="1"/>
</dbReference>
<dbReference type="EMBL" id="BLZA01000028">
    <property type="protein sequence ID" value="GHJ88025.1"/>
    <property type="molecule type" value="Genomic_DNA"/>
</dbReference>
<name>A0A8H3TVJ5_9TREE</name>
<keyword evidence="2" id="KW-1185">Reference proteome</keyword>
<evidence type="ECO:0000313" key="1">
    <source>
        <dbReference type="EMBL" id="GHJ88025.1"/>
    </source>
</evidence>